<dbReference type="InterPro" id="IPR005338">
    <property type="entry name" value="Anhydro_N_Ac-Mur_kinase"/>
</dbReference>
<feature type="binding site" evidence="1">
    <location>
        <begin position="19"/>
        <end position="26"/>
    </location>
    <ligand>
        <name>ATP</name>
        <dbReference type="ChEBI" id="CHEBI:30616"/>
    </ligand>
</feature>
<accession>A0A3A3GKY4</accession>
<dbReference type="AlphaFoldDB" id="A0A3A3GKY4"/>
<reference evidence="2 3" key="1">
    <citation type="submission" date="2018-09" db="EMBL/GenBank/DDBJ databases">
        <title>Paenibacillus SK2017-BO5.</title>
        <authorList>
            <person name="Piskunova J.V."/>
            <person name="Dubiley S.A."/>
            <person name="Severinov K.V."/>
        </authorList>
    </citation>
    <scope>NUCLEOTIDE SEQUENCE [LARGE SCALE GENOMIC DNA]</scope>
    <source>
        <strain evidence="2 3">BO5</strain>
    </source>
</reference>
<keyword evidence="1" id="KW-0547">Nucleotide-binding</keyword>
<evidence type="ECO:0000313" key="2">
    <source>
        <dbReference type="EMBL" id="RJG25644.1"/>
    </source>
</evidence>
<keyword evidence="1" id="KW-0119">Carbohydrate metabolism</keyword>
<evidence type="ECO:0000313" key="3">
    <source>
        <dbReference type="Proteomes" id="UP000266177"/>
    </source>
</evidence>
<dbReference type="GO" id="GO:0016301">
    <property type="term" value="F:kinase activity"/>
    <property type="evidence" value="ECO:0007669"/>
    <property type="project" value="UniProtKB-KW"/>
</dbReference>
<dbReference type="GO" id="GO:0006040">
    <property type="term" value="P:amino sugar metabolic process"/>
    <property type="evidence" value="ECO:0007669"/>
    <property type="project" value="InterPro"/>
</dbReference>
<comment type="function">
    <text evidence="1">Catalyzes the specific phosphorylation of 1,6-anhydro-N-acetylmuramic acid (anhMurNAc) with the simultaneous cleavage of the 1,6-anhydro ring, generating MurNAc-6-P. Is required for the utilization of anhMurNAc either imported from the medium or derived from its own cell wall murein, and thus plays a role in cell wall recycling.</text>
</comment>
<dbReference type="UniPathway" id="UPA00343"/>
<dbReference type="Pfam" id="PF03702">
    <property type="entry name" value="AnmK"/>
    <property type="match status" value="1"/>
</dbReference>
<dbReference type="SUPFAM" id="SSF53067">
    <property type="entry name" value="Actin-like ATPase domain"/>
    <property type="match status" value="1"/>
</dbReference>
<comment type="similarity">
    <text evidence="1">Belongs to the anhydro-N-acetylmuramic acid kinase family.</text>
</comment>
<comment type="caution">
    <text evidence="2">The sequence shown here is derived from an EMBL/GenBank/DDBJ whole genome shotgun (WGS) entry which is preliminary data.</text>
</comment>
<dbReference type="RefSeq" id="WP_119791910.1">
    <property type="nucleotide sequence ID" value="NZ_QYZD01000003.1"/>
</dbReference>
<keyword evidence="1" id="KW-0067">ATP-binding</keyword>
<sequence length="395" mass="42708">MRIVMPDRPYRTIIGLMSGTSLDGIDAAVVRVQGSGTGTEVELLAFHGIEYDAELRDRMKRLCGKEYSHAADLCMMNAYLGQRFAEAAREAAAAAGIPMEDIDLVSSHGQTIWHQPEADSEDRYSVASTLQIGDLSVIAKLTGRPVVGDYRTADMAVGGQGAPLTPYADYIFHRHERMGRIAQNIGGIGNCTVVPAGADAEQVLAFDTGPGNMLIDQAVYRLSEGAQAYDHDGGWAAQGQVSEAWLSELLEHPYYAQKPRKTTGREMFGEAYAMALIQDGLARGLPAADIVVTFTMLTVRTIASAYRDFIFPEHDIHEVIVSGGGARNETMMRWLAAELPEQRIQRSDEIGLPADAKEAIAFAVLANEFVHGIANQLPSVTGASRPTVMGKLALP</sequence>
<dbReference type="GO" id="GO:0005524">
    <property type="term" value="F:ATP binding"/>
    <property type="evidence" value="ECO:0007669"/>
    <property type="project" value="UniProtKB-UniRule"/>
</dbReference>
<evidence type="ECO:0000256" key="1">
    <source>
        <dbReference type="HAMAP-Rule" id="MF_01270"/>
    </source>
</evidence>
<dbReference type="OrthoDB" id="9763949at2"/>
<dbReference type="CDD" id="cd24050">
    <property type="entry name" value="ASKHA_NBD_ANMK"/>
    <property type="match status" value="1"/>
</dbReference>
<protein>
    <recommendedName>
        <fullName evidence="1">Anhydro-N-acetylmuramic acid kinase</fullName>
        <ecNumber evidence="1">2.7.1.170</ecNumber>
    </recommendedName>
    <alternativeName>
        <fullName evidence="1">AnhMurNAc kinase</fullName>
    </alternativeName>
</protein>
<keyword evidence="1 2" id="KW-0808">Transferase</keyword>
<dbReference type="NCBIfam" id="NF007148">
    <property type="entry name" value="PRK09585.3-2"/>
    <property type="match status" value="1"/>
</dbReference>
<organism evidence="2 3">
    <name type="scientific">Paenibacillus thiaminolyticus</name>
    <name type="common">Bacillus thiaminolyticus</name>
    <dbReference type="NCBI Taxonomy" id="49283"/>
    <lineage>
        <taxon>Bacteria</taxon>
        <taxon>Bacillati</taxon>
        <taxon>Bacillota</taxon>
        <taxon>Bacilli</taxon>
        <taxon>Bacillales</taxon>
        <taxon>Paenibacillaceae</taxon>
        <taxon>Paenibacillus</taxon>
    </lineage>
</organism>
<dbReference type="PANTHER" id="PTHR30605">
    <property type="entry name" value="ANHYDRO-N-ACETYLMURAMIC ACID KINASE"/>
    <property type="match status" value="1"/>
</dbReference>
<dbReference type="InterPro" id="IPR043129">
    <property type="entry name" value="ATPase_NBD"/>
</dbReference>
<dbReference type="PANTHER" id="PTHR30605:SF0">
    <property type="entry name" value="ANHYDRO-N-ACETYLMURAMIC ACID KINASE"/>
    <property type="match status" value="1"/>
</dbReference>
<dbReference type="HAMAP" id="MF_01270">
    <property type="entry name" value="AnhMurNAc_kinase"/>
    <property type="match status" value="1"/>
</dbReference>
<dbReference type="GO" id="GO:0097175">
    <property type="term" value="P:1,6-anhydro-N-acetyl-beta-muramic acid catabolic process"/>
    <property type="evidence" value="ECO:0007669"/>
    <property type="project" value="UniProtKB-UniRule"/>
</dbReference>
<keyword evidence="1 2" id="KW-0418">Kinase</keyword>
<comment type="pathway">
    <text evidence="1">Amino-sugar metabolism; 1,6-anhydro-N-acetylmuramate degradation.</text>
</comment>
<comment type="catalytic activity">
    <reaction evidence="1">
        <text>1,6-anhydro-N-acetyl-beta-muramate + ATP + H2O = N-acetyl-D-muramate 6-phosphate + ADP + H(+)</text>
        <dbReference type="Rhea" id="RHEA:24952"/>
        <dbReference type="ChEBI" id="CHEBI:15377"/>
        <dbReference type="ChEBI" id="CHEBI:15378"/>
        <dbReference type="ChEBI" id="CHEBI:30616"/>
        <dbReference type="ChEBI" id="CHEBI:58690"/>
        <dbReference type="ChEBI" id="CHEBI:58722"/>
        <dbReference type="ChEBI" id="CHEBI:456216"/>
        <dbReference type="EC" id="2.7.1.170"/>
    </reaction>
</comment>
<name>A0A3A3GKY4_PANTH</name>
<proteinExistence type="inferred from homology"/>
<dbReference type="UniPathway" id="UPA00544"/>
<dbReference type="EC" id="2.7.1.170" evidence="1"/>
<dbReference type="Proteomes" id="UP000266177">
    <property type="component" value="Unassembled WGS sequence"/>
</dbReference>
<comment type="pathway">
    <text evidence="1">Cell wall biogenesis; peptidoglycan recycling.</text>
</comment>
<gene>
    <name evidence="1" type="primary">anmK</name>
    <name evidence="2" type="ORF">DQX05_06075</name>
</gene>
<dbReference type="Gene3D" id="3.30.420.40">
    <property type="match status" value="2"/>
</dbReference>
<dbReference type="GO" id="GO:0009254">
    <property type="term" value="P:peptidoglycan turnover"/>
    <property type="evidence" value="ECO:0007669"/>
    <property type="project" value="UniProtKB-UniRule"/>
</dbReference>
<dbReference type="EMBL" id="QYZD01000003">
    <property type="protein sequence ID" value="RJG25644.1"/>
    <property type="molecule type" value="Genomic_DNA"/>
</dbReference>
<dbReference type="GO" id="GO:0016773">
    <property type="term" value="F:phosphotransferase activity, alcohol group as acceptor"/>
    <property type="evidence" value="ECO:0007669"/>
    <property type="project" value="UniProtKB-UniRule"/>
</dbReference>